<dbReference type="AlphaFoldDB" id="A0AAV0VG28"/>
<dbReference type="PANTHER" id="PTHR13159:SF0">
    <property type="entry name" value="RADIAL SPOKE HEAD 6 HOMOLOG A"/>
    <property type="match status" value="1"/>
</dbReference>
<reference evidence="6 7" key="1">
    <citation type="submission" date="2023-01" db="EMBL/GenBank/DDBJ databases">
        <authorList>
            <person name="Whitehead M."/>
        </authorList>
    </citation>
    <scope>NUCLEOTIDE SEQUENCE [LARGE SCALE GENOMIC DNA]</scope>
</reference>
<protein>
    <submittedName>
        <fullName evidence="6">Uncharacterized protein</fullName>
    </submittedName>
</protein>
<keyword evidence="3" id="KW-0969">Cilium</keyword>
<keyword evidence="7" id="KW-1185">Reference proteome</keyword>
<organism evidence="6 7">
    <name type="scientific">Macrosiphum euphorbiae</name>
    <name type="common">potato aphid</name>
    <dbReference type="NCBI Taxonomy" id="13131"/>
    <lineage>
        <taxon>Eukaryota</taxon>
        <taxon>Metazoa</taxon>
        <taxon>Ecdysozoa</taxon>
        <taxon>Arthropoda</taxon>
        <taxon>Hexapoda</taxon>
        <taxon>Insecta</taxon>
        <taxon>Pterygota</taxon>
        <taxon>Neoptera</taxon>
        <taxon>Paraneoptera</taxon>
        <taxon>Hemiptera</taxon>
        <taxon>Sternorrhyncha</taxon>
        <taxon>Aphidomorpha</taxon>
        <taxon>Aphidoidea</taxon>
        <taxon>Aphididae</taxon>
        <taxon>Macrosiphini</taxon>
        <taxon>Macrosiphum</taxon>
    </lineage>
</organism>
<gene>
    <name evidence="6" type="ORF">MEUPH1_LOCUS481</name>
</gene>
<evidence type="ECO:0000313" key="7">
    <source>
        <dbReference type="Proteomes" id="UP001160148"/>
    </source>
</evidence>
<dbReference type="PANTHER" id="PTHR13159">
    <property type="entry name" value="RADIAL SPOKEHEAD-RELATED"/>
    <property type="match status" value="1"/>
</dbReference>
<keyword evidence="5" id="KW-0966">Cell projection</keyword>
<dbReference type="Proteomes" id="UP001160148">
    <property type="component" value="Unassembled WGS sequence"/>
</dbReference>
<dbReference type="InterPro" id="IPR006802">
    <property type="entry name" value="Radial_spoke"/>
</dbReference>
<keyword evidence="4" id="KW-0206">Cytoskeleton</keyword>
<evidence type="ECO:0000256" key="3">
    <source>
        <dbReference type="ARBA" id="ARBA00023069"/>
    </source>
</evidence>
<evidence type="ECO:0000256" key="4">
    <source>
        <dbReference type="ARBA" id="ARBA00023212"/>
    </source>
</evidence>
<name>A0AAV0VG28_9HEMI</name>
<comment type="caution">
    <text evidence="6">The sequence shown here is derived from an EMBL/GenBank/DDBJ whole genome shotgun (WGS) entry which is preliminary data.</text>
</comment>
<keyword evidence="2" id="KW-0963">Cytoplasm</keyword>
<evidence type="ECO:0000256" key="5">
    <source>
        <dbReference type="ARBA" id="ARBA00023273"/>
    </source>
</evidence>
<evidence type="ECO:0000256" key="1">
    <source>
        <dbReference type="ARBA" id="ARBA00004430"/>
    </source>
</evidence>
<dbReference type="GO" id="GO:0001534">
    <property type="term" value="C:radial spoke"/>
    <property type="evidence" value="ECO:0007669"/>
    <property type="project" value="InterPro"/>
</dbReference>
<sequence>MLKNLCYGENVLNSWGDLFGNLGNDISVDNTSAWKGVLCSPFDPRYSQAIMKSHVWPGAFAVAYSLQTDFMYIGWGQKHDYNMLYNIFMDEIKMENPTQDDTFTVEFQEFTKKEKMENEKHRVRKKRNNPFPLRLIVQIQRW</sequence>
<proteinExistence type="predicted"/>
<dbReference type="Pfam" id="PF04712">
    <property type="entry name" value="Radial_spoke"/>
    <property type="match status" value="1"/>
</dbReference>
<dbReference type="GO" id="GO:0060294">
    <property type="term" value="P:cilium movement involved in cell motility"/>
    <property type="evidence" value="ECO:0007669"/>
    <property type="project" value="InterPro"/>
</dbReference>
<comment type="subcellular location">
    <subcellularLocation>
        <location evidence="1">Cytoplasm</location>
        <location evidence="1">Cytoskeleton</location>
        <location evidence="1">Cilium axoneme</location>
    </subcellularLocation>
</comment>
<dbReference type="GO" id="GO:0035082">
    <property type="term" value="P:axoneme assembly"/>
    <property type="evidence" value="ECO:0007669"/>
    <property type="project" value="TreeGrafter"/>
</dbReference>
<evidence type="ECO:0000313" key="6">
    <source>
        <dbReference type="EMBL" id="CAI6343182.1"/>
    </source>
</evidence>
<accession>A0AAV0VG28</accession>
<evidence type="ECO:0000256" key="2">
    <source>
        <dbReference type="ARBA" id="ARBA00022490"/>
    </source>
</evidence>
<dbReference type="EMBL" id="CARXXK010000001">
    <property type="protein sequence ID" value="CAI6343182.1"/>
    <property type="molecule type" value="Genomic_DNA"/>
</dbReference>